<name>A0A0F9LT44_9ZZZZ</name>
<keyword evidence="1" id="KW-0812">Transmembrane</keyword>
<protein>
    <submittedName>
        <fullName evidence="2">Uncharacterized protein</fullName>
    </submittedName>
</protein>
<accession>A0A0F9LT44</accession>
<sequence>MPISISIAAILGAVLLFAAGIGVGVKLVMFGYKEGFRASYQIRGEPQDDDKSLLGIREDGQDIELAEEVN</sequence>
<keyword evidence="1" id="KW-1133">Transmembrane helix</keyword>
<organism evidence="2">
    <name type="scientific">marine sediment metagenome</name>
    <dbReference type="NCBI Taxonomy" id="412755"/>
    <lineage>
        <taxon>unclassified sequences</taxon>
        <taxon>metagenomes</taxon>
        <taxon>ecological metagenomes</taxon>
    </lineage>
</organism>
<reference evidence="2" key="1">
    <citation type="journal article" date="2015" name="Nature">
        <title>Complex archaea that bridge the gap between prokaryotes and eukaryotes.</title>
        <authorList>
            <person name="Spang A."/>
            <person name="Saw J.H."/>
            <person name="Jorgensen S.L."/>
            <person name="Zaremba-Niedzwiedzka K."/>
            <person name="Martijn J."/>
            <person name="Lind A.E."/>
            <person name="van Eijk R."/>
            <person name="Schleper C."/>
            <person name="Guy L."/>
            <person name="Ettema T.J."/>
        </authorList>
    </citation>
    <scope>NUCLEOTIDE SEQUENCE</scope>
</reference>
<keyword evidence="1" id="KW-0472">Membrane</keyword>
<evidence type="ECO:0000313" key="2">
    <source>
        <dbReference type="EMBL" id="KKM67570.1"/>
    </source>
</evidence>
<comment type="caution">
    <text evidence="2">The sequence shown here is derived from an EMBL/GenBank/DDBJ whole genome shotgun (WGS) entry which is preliminary data.</text>
</comment>
<evidence type="ECO:0000256" key="1">
    <source>
        <dbReference type="SAM" id="Phobius"/>
    </source>
</evidence>
<gene>
    <name evidence="2" type="ORF">LCGC14_1469710</name>
</gene>
<dbReference type="EMBL" id="LAZR01010325">
    <property type="protein sequence ID" value="KKM67570.1"/>
    <property type="molecule type" value="Genomic_DNA"/>
</dbReference>
<dbReference type="AlphaFoldDB" id="A0A0F9LT44"/>
<feature type="non-terminal residue" evidence="2">
    <location>
        <position position="70"/>
    </location>
</feature>
<proteinExistence type="predicted"/>
<feature type="transmembrane region" description="Helical" evidence="1">
    <location>
        <begin position="6"/>
        <end position="29"/>
    </location>
</feature>